<dbReference type="InterPro" id="IPR014710">
    <property type="entry name" value="RmlC-like_jellyroll"/>
</dbReference>
<evidence type="ECO:0000256" key="2">
    <source>
        <dbReference type="PIRSR" id="PIRSR006232-1"/>
    </source>
</evidence>
<feature type="binding site" evidence="2">
    <location>
        <position position="65"/>
    </location>
    <ligand>
        <name>Fe cation</name>
        <dbReference type="ChEBI" id="CHEBI:24875"/>
    </ligand>
</feature>
<evidence type="ECO:0000256" key="1">
    <source>
        <dbReference type="ARBA" id="ARBA00008416"/>
    </source>
</evidence>
<accession>A0A1G7CPP1</accession>
<proteinExistence type="inferred from homology"/>
<dbReference type="GO" id="GO:0046872">
    <property type="term" value="F:metal ion binding"/>
    <property type="evidence" value="ECO:0007669"/>
    <property type="project" value="UniProtKB-KW"/>
</dbReference>
<dbReference type="SUPFAM" id="SSF51182">
    <property type="entry name" value="RmlC-like cupins"/>
    <property type="match status" value="1"/>
</dbReference>
<comment type="similarity">
    <text evidence="1 3">Belongs to the pirin family.</text>
</comment>
<dbReference type="PANTHER" id="PTHR43594">
    <property type="entry name" value="QUERCETIN 2,3-DIOXYGENASE"/>
    <property type="match status" value="1"/>
</dbReference>
<dbReference type="Gene3D" id="2.60.120.10">
    <property type="entry name" value="Jelly Rolls"/>
    <property type="match status" value="2"/>
</dbReference>
<feature type="binding site" evidence="2">
    <location>
        <position position="67"/>
    </location>
    <ligand>
        <name>Fe cation</name>
        <dbReference type="ChEBI" id="CHEBI:24875"/>
    </ligand>
</feature>
<evidence type="ECO:0000259" key="5">
    <source>
        <dbReference type="Pfam" id="PF05726"/>
    </source>
</evidence>
<gene>
    <name evidence="6" type="ORF">SAMN05421855_101487</name>
</gene>
<reference evidence="6 7" key="1">
    <citation type="submission" date="2016-10" db="EMBL/GenBank/DDBJ databases">
        <authorList>
            <person name="de Groot N.N."/>
        </authorList>
    </citation>
    <scope>NUCLEOTIDE SEQUENCE [LARGE SCALE GENOMIC DNA]</scope>
    <source>
        <strain evidence="6 7">DSM 16195</strain>
    </source>
</reference>
<dbReference type="InterPro" id="IPR012093">
    <property type="entry name" value="Pirin"/>
</dbReference>
<dbReference type="Proteomes" id="UP000199321">
    <property type="component" value="Unassembled WGS sequence"/>
</dbReference>
<keyword evidence="7" id="KW-1185">Reference proteome</keyword>
<evidence type="ECO:0000313" key="6">
    <source>
        <dbReference type="EMBL" id="SDE41183.1"/>
    </source>
</evidence>
<comment type="cofactor">
    <cofactor evidence="2">
        <name>Fe cation</name>
        <dbReference type="ChEBI" id="CHEBI:24875"/>
    </cofactor>
    <text evidence="2">Binds 1 Fe cation per subunit.</text>
</comment>
<dbReference type="RefSeq" id="WP_093140004.1">
    <property type="nucleotide sequence ID" value="NZ_BMWO01000001.1"/>
</dbReference>
<evidence type="ECO:0000313" key="7">
    <source>
        <dbReference type="Proteomes" id="UP000199321"/>
    </source>
</evidence>
<feature type="binding site" evidence="2">
    <location>
        <position position="109"/>
    </location>
    <ligand>
        <name>Fe cation</name>
        <dbReference type="ChEBI" id="CHEBI:24875"/>
    </ligand>
</feature>
<dbReference type="Pfam" id="PF02678">
    <property type="entry name" value="Pirin"/>
    <property type="match status" value="1"/>
</dbReference>
<dbReference type="Pfam" id="PF05726">
    <property type="entry name" value="Pirin_C"/>
    <property type="match status" value="1"/>
</dbReference>
<organism evidence="6 7">
    <name type="scientific">Ulvibacter litoralis</name>
    <dbReference type="NCBI Taxonomy" id="227084"/>
    <lineage>
        <taxon>Bacteria</taxon>
        <taxon>Pseudomonadati</taxon>
        <taxon>Bacteroidota</taxon>
        <taxon>Flavobacteriia</taxon>
        <taxon>Flavobacteriales</taxon>
        <taxon>Flavobacteriaceae</taxon>
        <taxon>Ulvibacter</taxon>
    </lineage>
</organism>
<evidence type="ECO:0000259" key="4">
    <source>
        <dbReference type="Pfam" id="PF02678"/>
    </source>
</evidence>
<protein>
    <recommendedName>
        <fullName evidence="8">Pirin N-terminal domain-containing protein</fullName>
    </recommendedName>
</protein>
<dbReference type="PIRSF" id="PIRSF006232">
    <property type="entry name" value="Pirin"/>
    <property type="match status" value="1"/>
</dbReference>
<feature type="binding site" evidence="2">
    <location>
        <position position="111"/>
    </location>
    <ligand>
        <name>Fe cation</name>
        <dbReference type="ChEBI" id="CHEBI:24875"/>
    </ligand>
</feature>
<name>A0A1G7CPP1_9FLAO</name>
<dbReference type="EMBL" id="FNBA01000001">
    <property type="protein sequence ID" value="SDE41183.1"/>
    <property type="molecule type" value="Genomic_DNA"/>
</dbReference>
<feature type="domain" description="Pirin C-terminal" evidence="5">
    <location>
        <begin position="187"/>
        <end position="288"/>
    </location>
</feature>
<keyword evidence="2" id="KW-0479">Metal-binding</keyword>
<feature type="domain" description="Pirin N-terminal" evidence="4">
    <location>
        <begin position="34"/>
        <end position="131"/>
    </location>
</feature>
<sequence>MKTKTIERIVAPSTPHFVGDGFRVHNFIPGSQGLSMPRMTPFIMLDYNSKFYFPPSEVPKGVGVHPHRGFETVTIAYKGKVAHHDSSGGGGVIGEGGVQWMTAASGVLHKEYHEESFSKTGGDFQMVQLWVNLPAAHKMSNPKYQAISKEEMATYTLPKQQGTIEVIAGDYNDVKGSASTFTPLHMLNARLHKGGTANFSFPEHYTTCLLVIEGSITLQDSEVIATDHLVLFENEGENITITASEEAVVLVLSGEPILEPIAAQGPFVMNTKEEIAQAITDYNMGKFGYLED</sequence>
<dbReference type="AlphaFoldDB" id="A0A1G7CPP1"/>
<dbReference type="CDD" id="cd02247">
    <property type="entry name" value="cupin_pirin_C"/>
    <property type="match status" value="1"/>
</dbReference>
<dbReference type="InterPro" id="IPR003829">
    <property type="entry name" value="Pirin_N_dom"/>
</dbReference>
<dbReference type="PANTHER" id="PTHR43594:SF1">
    <property type="entry name" value="QUERCETIN 2,3-DIOXYGENASE PA2418-RELATED"/>
    <property type="match status" value="1"/>
</dbReference>
<dbReference type="OrthoDB" id="321327at2"/>
<dbReference type="InterPro" id="IPR008778">
    <property type="entry name" value="Pirin_C_dom"/>
</dbReference>
<dbReference type="InterPro" id="IPR053186">
    <property type="entry name" value="QDO-related"/>
</dbReference>
<dbReference type="STRING" id="227084.SAMN05421855_101487"/>
<keyword evidence="2" id="KW-0408">Iron</keyword>
<dbReference type="InterPro" id="IPR011051">
    <property type="entry name" value="RmlC_Cupin_sf"/>
</dbReference>
<evidence type="ECO:0000256" key="3">
    <source>
        <dbReference type="RuleBase" id="RU003457"/>
    </source>
</evidence>
<evidence type="ECO:0008006" key="8">
    <source>
        <dbReference type="Google" id="ProtNLM"/>
    </source>
</evidence>